<evidence type="ECO:0000313" key="4">
    <source>
        <dbReference type="Proteomes" id="UP000595691"/>
    </source>
</evidence>
<reference evidence="3 4" key="1">
    <citation type="submission" date="2020-11" db="EMBL/GenBank/DDBJ databases">
        <title>Taxonomic evaluation of the Bacillus sporothermodurans group of bacteria based on whole genome sequences.</title>
        <authorList>
            <person name="Fiedler G."/>
            <person name="Herbstmann A.-D."/>
            <person name="Doll E."/>
            <person name="Wenning M."/>
            <person name="Brinks E."/>
            <person name="Kabisch J."/>
            <person name="Breitenwieser F."/>
            <person name="Lappann M."/>
            <person name="Boehnlein C."/>
            <person name="Franz C."/>
        </authorList>
    </citation>
    <scope>NUCLEOTIDE SEQUENCE [LARGE SCALE GENOMIC DNA]</scope>
    <source>
        <strain evidence="3 4">JCM 19841</strain>
    </source>
</reference>
<keyword evidence="1" id="KW-0472">Membrane</keyword>
<evidence type="ECO:0000256" key="1">
    <source>
        <dbReference type="SAM" id="Phobius"/>
    </source>
</evidence>
<dbReference type="Pfam" id="PF01882">
    <property type="entry name" value="DUF58"/>
    <property type="match status" value="1"/>
</dbReference>
<dbReference type="InterPro" id="IPR002881">
    <property type="entry name" value="DUF58"/>
</dbReference>
<feature type="domain" description="DUF58" evidence="2">
    <location>
        <begin position="199"/>
        <end position="247"/>
    </location>
</feature>
<sequence length="382" mass="44662">MRTFLFLLITIAFLFGESWMLFIVASIAVFLYLHNFYFRKLGEKFYFDNNKELTRLNVDTEGEWLLTFVNEGYPIVKGALSISFDDCIEPTTYPFIKNRSFIEVNIPFKAWTNEQVEVRIPFLAIKRGVSRIYRLEVKVHHLFGSGAVVLNYNEIIKKKKLVYPLRKFLHNIENKPVLLHGYQETSSSLFYDPMQPIGTREYVNGDSFQHINWKASARMQKLQTKVFPNNGARTWLFVLNISDGHSINRDLEELISFTAYLIEQAVKENIAFAFAINVRTHGDIPYFYLSEGEGKIQRQKAFEMLSMLSFHTFPLPHLFMLKDIEKKDMSFPIIIHVGESAIQTDRILLSFKRKNSTIFKLDTINGQGVMKEWKQYQIEKQA</sequence>
<dbReference type="PANTHER" id="PTHR34351:SF2">
    <property type="entry name" value="DUF58 DOMAIN-CONTAINING PROTEIN"/>
    <property type="match status" value="1"/>
</dbReference>
<keyword evidence="1" id="KW-1133">Transmembrane helix</keyword>
<dbReference type="PANTHER" id="PTHR34351">
    <property type="entry name" value="SLR1927 PROTEIN-RELATED"/>
    <property type="match status" value="1"/>
</dbReference>
<gene>
    <name evidence="3" type="ORF">I5776_13695</name>
</gene>
<accession>A0ABX7DYE1</accession>
<organism evidence="3 4">
    <name type="scientific">Heyndrickxia vini</name>
    <dbReference type="NCBI Taxonomy" id="1476025"/>
    <lineage>
        <taxon>Bacteria</taxon>
        <taxon>Bacillati</taxon>
        <taxon>Bacillota</taxon>
        <taxon>Bacilli</taxon>
        <taxon>Bacillales</taxon>
        <taxon>Bacillaceae</taxon>
        <taxon>Heyndrickxia</taxon>
    </lineage>
</organism>
<evidence type="ECO:0000259" key="2">
    <source>
        <dbReference type="Pfam" id="PF01882"/>
    </source>
</evidence>
<evidence type="ECO:0000313" key="3">
    <source>
        <dbReference type="EMBL" id="QQZ08128.1"/>
    </source>
</evidence>
<keyword evidence="1" id="KW-0812">Transmembrane</keyword>
<dbReference type="Proteomes" id="UP000595691">
    <property type="component" value="Chromosome"/>
</dbReference>
<name>A0ABX7DYE1_9BACI</name>
<dbReference type="RefSeq" id="WP_202776951.1">
    <property type="nucleotide sequence ID" value="NZ_CP065425.1"/>
</dbReference>
<feature type="transmembrane region" description="Helical" evidence="1">
    <location>
        <begin position="6"/>
        <end position="33"/>
    </location>
</feature>
<dbReference type="EMBL" id="CP065425">
    <property type="protein sequence ID" value="QQZ08128.1"/>
    <property type="molecule type" value="Genomic_DNA"/>
</dbReference>
<proteinExistence type="predicted"/>
<protein>
    <submittedName>
        <fullName evidence="3">DUF58 domain-containing protein</fullName>
    </submittedName>
</protein>
<keyword evidence="4" id="KW-1185">Reference proteome</keyword>